<dbReference type="GeneTree" id="ENSGT00960000188468"/>
<dbReference type="InParanoid" id="A0A5F9C5R8"/>
<proteinExistence type="predicted"/>
<reference evidence="1" key="2">
    <citation type="submission" date="2025-08" db="UniProtKB">
        <authorList>
            <consortium name="Ensembl"/>
        </authorList>
    </citation>
    <scope>IDENTIFICATION</scope>
    <source>
        <strain evidence="1">Thorbecke</strain>
    </source>
</reference>
<dbReference type="EMBL" id="AAGW02001273">
    <property type="status" value="NOT_ANNOTATED_CDS"/>
    <property type="molecule type" value="Genomic_DNA"/>
</dbReference>
<evidence type="ECO:0000313" key="2">
    <source>
        <dbReference type="Proteomes" id="UP000001811"/>
    </source>
</evidence>
<name>A0A5F9C5R8_RABIT</name>
<dbReference type="AlphaFoldDB" id="A0A5F9C5R8"/>
<sequence length="64" mass="7153">MAAYSYRPGLLPAAPDLLRTASAPPDQSFLWNVFQCVDKDTSEVIPDKEFQQALPKSTWTPLTQ</sequence>
<dbReference type="STRING" id="9986.ENSOCUP00000028409"/>
<accession>A0A5F9C5R8</accession>
<reference evidence="1 2" key="1">
    <citation type="journal article" date="2011" name="Nature">
        <title>A high-resolution map of human evolutionary constraint using 29 mammals.</title>
        <authorList>
            <person name="Lindblad-Toh K."/>
            <person name="Garber M."/>
            <person name="Zuk O."/>
            <person name="Lin M.F."/>
            <person name="Parker B.J."/>
            <person name="Washietl S."/>
            <person name="Kheradpour P."/>
            <person name="Ernst J."/>
            <person name="Jordan G."/>
            <person name="Mauceli E."/>
            <person name="Ward L.D."/>
            <person name="Lowe C.B."/>
            <person name="Holloway A.K."/>
            <person name="Clamp M."/>
            <person name="Gnerre S."/>
            <person name="Alfoldi J."/>
            <person name="Beal K."/>
            <person name="Chang J."/>
            <person name="Clawson H."/>
            <person name="Cuff J."/>
            <person name="Di Palma F."/>
            <person name="Fitzgerald S."/>
            <person name="Flicek P."/>
            <person name="Guttman M."/>
            <person name="Hubisz M.J."/>
            <person name="Jaffe D.B."/>
            <person name="Jungreis I."/>
            <person name="Kent W.J."/>
            <person name="Kostka D."/>
            <person name="Lara M."/>
            <person name="Martins A.L."/>
            <person name="Massingham T."/>
            <person name="Moltke I."/>
            <person name="Raney B.J."/>
            <person name="Rasmussen M.D."/>
            <person name="Robinson J."/>
            <person name="Stark A."/>
            <person name="Vilella A.J."/>
            <person name="Wen J."/>
            <person name="Xie X."/>
            <person name="Zody M.C."/>
            <person name="Baldwin J."/>
            <person name="Bloom T."/>
            <person name="Chin C.W."/>
            <person name="Heiman D."/>
            <person name="Nicol R."/>
            <person name="Nusbaum C."/>
            <person name="Young S."/>
            <person name="Wilkinson J."/>
            <person name="Worley K.C."/>
            <person name="Kovar C.L."/>
            <person name="Muzny D.M."/>
            <person name="Gibbs R.A."/>
            <person name="Cree A."/>
            <person name="Dihn H.H."/>
            <person name="Fowler G."/>
            <person name="Jhangiani S."/>
            <person name="Joshi V."/>
            <person name="Lee S."/>
            <person name="Lewis L.R."/>
            <person name="Nazareth L.V."/>
            <person name="Okwuonu G."/>
            <person name="Santibanez J."/>
            <person name="Warren W.C."/>
            <person name="Mardis E.R."/>
            <person name="Weinstock G.M."/>
            <person name="Wilson R.K."/>
            <person name="Delehaunty K."/>
            <person name="Dooling D."/>
            <person name="Fronik C."/>
            <person name="Fulton L."/>
            <person name="Fulton B."/>
            <person name="Graves T."/>
            <person name="Minx P."/>
            <person name="Sodergren E."/>
            <person name="Birney E."/>
            <person name="Margulies E.H."/>
            <person name="Herrero J."/>
            <person name="Green E.D."/>
            <person name="Haussler D."/>
            <person name="Siepel A."/>
            <person name="Goldman N."/>
            <person name="Pollard K.S."/>
            <person name="Pedersen J.S."/>
            <person name="Lander E.S."/>
            <person name="Kellis M."/>
        </authorList>
    </citation>
    <scope>NUCLEOTIDE SEQUENCE [LARGE SCALE GENOMIC DNA]</scope>
    <source>
        <strain evidence="1 2">Thorbecke inbred</strain>
    </source>
</reference>
<dbReference type="SMR" id="A0A5F9C5R8"/>
<evidence type="ECO:0000313" key="1">
    <source>
        <dbReference type="Ensembl" id="ENSOCUP00000028409.1"/>
    </source>
</evidence>
<dbReference type="Ensembl" id="ENSOCUT00000060732.1">
    <property type="protein sequence ID" value="ENSOCUP00000028409.1"/>
    <property type="gene ID" value="ENSOCUG00000031866.1"/>
</dbReference>
<dbReference type="Proteomes" id="UP000001811">
    <property type="component" value="Chromosome 13"/>
</dbReference>
<organism evidence="1 2">
    <name type="scientific">Oryctolagus cuniculus</name>
    <name type="common">Rabbit</name>
    <dbReference type="NCBI Taxonomy" id="9986"/>
    <lineage>
        <taxon>Eukaryota</taxon>
        <taxon>Metazoa</taxon>
        <taxon>Chordata</taxon>
        <taxon>Craniata</taxon>
        <taxon>Vertebrata</taxon>
        <taxon>Euteleostomi</taxon>
        <taxon>Mammalia</taxon>
        <taxon>Eutheria</taxon>
        <taxon>Euarchontoglires</taxon>
        <taxon>Glires</taxon>
        <taxon>Lagomorpha</taxon>
        <taxon>Leporidae</taxon>
        <taxon>Oryctolagus</taxon>
    </lineage>
</organism>
<protein>
    <recommendedName>
        <fullName evidence="3">EF-hand domain-containing protein</fullName>
    </recommendedName>
</protein>
<evidence type="ECO:0008006" key="3">
    <source>
        <dbReference type="Google" id="ProtNLM"/>
    </source>
</evidence>
<reference evidence="1" key="3">
    <citation type="submission" date="2025-09" db="UniProtKB">
        <authorList>
            <consortium name="Ensembl"/>
        </authorList>
    </citation>
    <scope>IDENTIFICATION</scope>
    <source>
        <strain evidence="1">Thorbecke</strain>
    </source>
</reference>
<dbReference type="Bgee" id="ENSOCUG00000031866">
    <property type="expression patterns" value="Expressed in testis"/>
</dbReference>
<keyword evidence="2" id="KW-1185">Reference proteome</keyword>